<dbReference type="EMBL" id="APKE01000007">
    <property type="protein sequence ID" value="KAF0677217.1"/>
    <property type="molecule type" value="Genomic_DNA"/>
</dbReference>
<organism evidence="2 3">
    <name type="scientific">Profundibacterium mesophilum KAUST100406-0324</name>
    <dbReference type="NCBI Taxonomy" id="1037889"/>
    <lineage>
        <taxon>Bacteria</taxon>
        <taxon>Pseudomonadati</taxon>
        <taxon>Pseudomonadota</taxon>
        <taxon>Alphaproteobacteria</taxon>
        <taxon>Rhodobacterales</taxon>
        <taxon>Roseobacteraceae</taxon>
        <taxon>Profundibacterium</taxon>
    </lineage>
</organism>
<comment type="caution">
    <text evidence="2">The sequence shown here is derived from an EMBL/GenBank/DDBJ whole genome shotgun (WGS) entry which is preliminary data.</text>
</comment>
<proteinExistence type="predicted"/>
<dbReference type="Proteomes" id="UP000698242">
    <property type="component" value="Unassembled WGS sequence"/>
</dbReference>
<feature type="region of interest" description="Disordered" evidence="1">
    <location>
        <begin position="1"/>
        <end position="29"/>
    </location>
</feature>
<dbReference type="RefSeq" id="WP_159963980.1">
    <property type="nucleotide sequence ID" value="NZ_APKE01000007.1"/>
</dbReference>
<gene>
    <name evidence="2" type="ORF">PMES_00534</name>
</gene>
<evidence type="ECO:0000256" key="1">
    <source>
        <dbReference type="SAM" id="MobiDB-lite"/>
    </source>
</evidence>
<evidence type="ECO:0000313" key="3">
    <source>
        <dbReference type="Proteomes" id="UP000698242"/>
    </source>
</evidence>
<sequence>MTRNTSETCQTALNGSLPDAGGAAGPDDKDAVRRACALDLSTRQWLRVFRSLNGPSLSRREIFAVILEQRFEWLSRCSHGNDPCPESLQLSKRTGTLPRMPKLTDLEMIERFWTSEAAASSPDGVGFRTV</sequence>
<name>A0A921TED9_9RHOB</name>
<protein>
    <submittedName>
        <fullName evidence="2">Uncharacterized protein</fullName>
    </submittedName>
</protein>
<reference evidence="2" key="1">
    <citation type="submission" date="2013-03" db="EMBL/GenBank/DDBJ databases">
        <title>Genome Sequence of the Profundibacterium mesophilum strain KAUST100406-0324T from Red Sea, a novel genus in the family Rhodobacteraceae.</title>
        <authorList>
            <person name="Essack M."/>
            <person name="Alam I."/>
            <person name="Lafi F."/>
            <person name="Alawi W."/>
            <person name="Kamanu F."/>
            <person name="Al-Suwailem A."/>
            <person name="Lee O.O."/>
            <person name="Xu Y."/>
            <person name="Bajic V."/>
            <person name="Qian P.-Y."/>
            <person name="Archer J."/>
        </authorList>
    </citation>
    <scope>NUCLEOTIDE SEQUENCE</scope>
    <source>
        <strain evidence="2">KAUST100406-0324</strain>
    </source>
</reference>
<keyword evidence="3" id="KW-1185">Reference proteome</keyword>
<evidence type="ECO:0000313" key="2">
    <source>
        <dbReference type="EMBL" id="KAF0677217.1"/>
    </source>
</evidence>
<accession>A0A921TED9</accession>
<feature type="compositionally biased region" description="Polar residues" evidence="1">
    <location>
        <begin position="1"/>
        <end position="14"/>
    </location>
</feature>
<dbReference type="AlphaFoldDB" id="A0A921TED9"/>